<proteinExistence type="inferred from homology"/>
<comment type="similarity">
    <text evidence="1">Belongs to the LDH2/MDH2 oxidoreductase family.</text>
</comment>
<evidence type="ECO:0000313" key="4">
    <source>
        <dbReference type="Proteomes" id="UP000268727"/>
    </source>
</evidence>
<name>A0A3N1GYV1_9PSEU</name>
<dbReference type="InterPro" id="IPR036111">
    <property type="entry name" value="Mal/L-sulfo/L-lacto_DH-like_sf"/>
</dbReference>
<dbReference type="AlphaFoldDB" id="A0A3N1GYV1"/>
<dbReference type="InterPro" id="IPR043143">
    <property type="entry name" value="Mal/L-sulf/L-lact_DH-like_NADP"/>
</dbReference>
<evidence type="ECO:0000256" key="1">
    <source>
        <dbReference type="ARBA" id="ARBA00006056"/>
    </source>
</evidence>
<dbReference type="EMBL" id="RJKM01000001">
    <property type="protein sequence ID" value="ROP35465.1"/>
    <property type="molecule type" value="Genomic_DNA"/>
</dbReference>
<organism evidence="3 4">
    <name type="scientific">Saccharothrix texasensis</name>
    <dbReference type="NCBI Taxonomy" id="103734"/>
    <lineage>
        <taxon>Bacteria</taxon>
        <taxon>Bacillati</taxon>
        <taxon>Actinomycetota</taxon>
        <taxon>Actinomycetes</taxon>
        <taxon>Pseudonocardiales</taxon>
        <taxon>Pseudonocardiaceae</taxon>
        <taxon>Saccharothrix</taxon>
    </lineage>
</organism>
<dbReference type="InterPro" id="IPR003767">
    <property type="entry name" value="Malate/L-lactate_DH-like"/>
</dbReference>
<dbReference type="SUPFAM" id="SSF89733">
    <property type="entry name" value="L-sulfolactate dehydrogenase-like"/>
    <property type="match status" value="1"/>
</dbReference>
<dbReference type="InterPro" id="IPR043144">
    <property type="entry name" value="Mal/L-sulf/L-lact_DH-like_ah"/>
</dbReference>
<dbReference type="GO" id="GO:0016491">
    <property type="term" value="F:oxidoreductase activity"/>
    <property type="evidence" value="ECO:0007669"/>
    <property type="project" value="UniProtKB-KW"/>
</dbReference>
<evidence type="ECO:0000256" key="2">
    <source>
        <dbReference type="ARBA" id="ARBA00023002"/>
    </source>
</evidence>
<comment type="caution">
    <text evidence="3">The sequence shown here is derived from an EMBL/GenBank/DDBJ whole genome shotgun (WGS) entry which is preliminary data.</text>
</comment>
<gene>
    <name evidence="3" type="ORF">EDD40_0694</name>
</gene>
<dbReference type="Gene3D" id="1.10.1530.10">
    <property type="match status" value="1"/>
</dbReference>
<evidence type="ECO:0000313" key="3">
    <source>
        <dbReference type="EMBL" id="ROP35465.1"/>
    </source>
</evidence>
<dbReference type="OrthoDB" id="924592at2"/>
<keyword evidence="4" id="KW-1185">Reference proteome</keyword>
<keyword evidence="2" id="KW-0560">Oxidoreductase</keyword>
<protein>
    <submittedName>
        <fullName evidence="3">LDH2 family malate/lactate/ureidoglycolate dehydrogenase</fullName>
    </submittedName>
</protein>
<dbReference type="Gene3D" id="3.30.1370.60">
    <property type="entry name" value="Hypothetical oxidoreductase yiak, domain 2"/>
    <property type="match status" value="1"/>
</dbReference>
<reference evidence="3 4" key="1">
    <citation type="submission" date="2018-11" db="EMBL/GenBank/DDBJ databases">
        <title>Sequencing the genomes of 1000 actinobacteria strains.</title>
        <authorList>
            <person name="Klenk H.-P."/>
        </authorList>
    </citation>
    <scope>NUCLEOTIDE SEQUENCE [LARGE SCALE GENOMIC DNA]</scope>
    <source>
        <strain evidence="3 4">DSM 44231</strain>
    </source>
</reference>
<dbReference type="RefSeq" id="WP_123741605.1">
    <property type="nucleotide sequence ID" value="NZ_RJKM01000001.1"/>
</dbReference>
<dbReference type="Pfam" id="PF02615">
    <property type="entry name" value="Ldh_2"/>
    <property type="match status" value="1"/>
</dbReference>
<dbReference type="Proteomes" id="UP000268727">
    <property type="component" value="Unassembled WGS sequence"/>
</dbReference>
<dbReference type="PANTHER" id="PTHR11091">
    <property type="entry name" value="OXIDOREDUCTASE-RELATED"/>
    <property type="match status" value="1"/>
</dbReference>
<dbReference type="PANTHER" id="PTHR11091:SF0">
    <property type="entry name" value="MALATE DEHYDROGENASE"/>
    <property type="match status" value="1"/>
</dbReference>
<sequence length="350" mass="36020">MTVLVPYPTLLDTVTGVFRARGVPPDRAAVAAEALCHGDLTGMSTHGVVNLTRLYLPLFDSGRTEPTADMAVVADLGASVLADARRALGLWSASQAVELASARAARYGIGVVTLRGATHIGCAGYHAARAAAHGMVGLIASNCGGQRIAPAPDGREPLLGTNPLALACPAGDRPPFVLDMSTTVVPTGRVRAAARAGEQVPPGWLAADDGTPVTDPAAFDRGDGRLLWLGGATETGAYKGFGLGLLVEVLAALVPGASTGPLSSVSRDDDIGVTALVLAPSALRSGFREDAAALFGAVAGAKPIDPRKPVSYPGWHEGERARWRRVHGVPVPDELYEELRSISPALRAVG</sequence>
<accession>A0A3N1GYV1</accession>